<name>A0A841H3F5_9BACT</name>
<dbReference type="InterPro" id="IPR021710">
    <property type="entry name" value="DUF3293"/>
</dbReference>
<sequence length="153" mass="16702">MTTQTDPVILGDQELLEEYHRTDWSVETPAGTLHVRLDGEVPDESLRPSGIITAYNPASMPRSDEENRAADLELMRHVRSLGVAFRRTEAHGSDPAWTEPGFLLLGDVRPLLVELGLVFGQNAVVWVDGAGAVSLVCTRAGFAGRRPGQKIDL</sequence>
<dbReference type="AlphaFoldDB" id="A0A841H3F5"/>
<evidence type="ECO:0000313" key="1">
    <source>
        <dbReference type="EMBL" id="MBB6072641.1"/>
    </source>
</evidence>
<accession>A0A841H3F5</accession>
<reference evidence="1 2" key="1">
    <citation type="submission" date="2020-08" db="EMBL/GenBank/DDBJ databases">
        <title>Genomic Encyclopedia of Type Strains, Phase IV (KMG-IV): sequencing the most valuable type-strain genomes for metagenomic binning, comparative biology and taxonomic classification.</title>
        <authorList>
            <person name="Goeker M."/>
        </authorList>
    </citation>
    <scope>NUCLEOTIDE SEQUENCE [LARGE SCALE GENOMIC DNA]</scope>
    <source>
        <strain evidence="1 2">DSM 29007</strain>
    </source>
</reference>
<dbReference type="RefSeq" id="WP_170032630.1">
    <property type="nucleotide sequence ID" value="NZ_JABDTL010000001.1"/>
</dbReference>
<organism evidence="1 2">
    <name type="scientific">Longimicrobium terrae</name>
    <dbReference type="NCBI Taxonomy" id="1639882"/>
    <lineage>
        <taxon>Bacteria</taxon>
        <taxon>Pseudomonadati</taxon>
        <taxon>Gemmatimonadota</taxon>
        <taxon>Longimicrobiia</taxon>
        <taxon>Longimicrobiales</taxon>
        <taxon>Longimicrobiaceae</taxon>
        <taxon>Longimicrobium</taxon>
    </lineage>
</organism>
<evidence type="ECO:0000313" key="2">
    <source>
        <dbReference type="Proteomes" id="UP000582837"/>
    </source>
</evidence>
<comment type="caution">
    <text evidence="1">The sequence shown here is derived from an EMBL/GenBank/DDBJ whole genome shotgun (WGS) entry which is preliminary data.</text>
</comment>
<dbReference type="Proteomes" id="UP000582837">
    <property type="component" value="Unassembled WGS sequence"/>
</dbReference>
<dbReference type="Pfam" id="PF11697">
    <property type="entry name" value="DUF3293"/>
    <property type="match status" value="1"/>
</dbReference>
<keyword evidence="2" id="KW-1185">Reference proteome</keyword>
<proteinExistence type="predicted"/>
<dbReference type="EMBL" id="JACHIA010000016">
    <property type="protein sequence ID" value="MBB6072641.1"/>
    <property type="molecule type" value="Genomic_DNA"/>
</dbReference>
<gene>
    <name evidence="1" type="ORF">HNQ61_004304</name>
</gene>
<evidence type="ECO:0008006" key="3">
    <source>
        <dbReference type="Google" id="ProtNLM"/>
    </source>
</evidence>
<protein>
    <recommendedName>
        <fullName evidence="3">DUF3293 domain-containing protein</fullName>
    </recommendedName>
</protein>